<feature type="domain" description="ABC transmembrane type-1" evidence="9">
    <location>
        <begin position="38"/>
        <end position="319"/>
    </location>
</feature>
<comment type="subcellular location">
    <subcellularLocation>
        <location evidence="1">Cell membrane</location>
        <topology evidence="1">Multi-pass membrane protein</topology>
    </subcellularLocation>
</comment>
<evidence type="ECO:0000256" key="4">
    <source>
        <dbReference type="ARBA" id="ARBA00022840"/>
    </source>
</evidence>
<dbReference type="Pfam" id="PF00005">
    <property type="entry name" value="ABC_tran"/>
    <property type="match status" value="1"/>
</dbReference>
<evidence type="ECO:0000259" key="8">
    <source>
        <dbReference type="PROSITE" id="PS50893"/>
    </source>
</evidence>
<dbReference type="SUPFAM" id="SSF52540">
    <property type="entry name" value="P-loop containing nucleoside triphosphate hydrolases"/>
    <property type="match status" value="1"/>
</dbReference>
<dbReference type="PANTHER" id="PTHR43394">
    <property type="entry name" value="ATP-DEPENDENT PERMEASE MDL1, MITOCHONDRIAL"/>
    <property type="match status" value="1"/>
</dbReference>
<evidence type="ECO:0000259" key="9">
    <source>
        <dbReference type="PROSITE" id="PS50929"/>
    </source>
</evidence>
<dbReference type="CDD" id="cd07346">
    <property type="entry name" value="ABC_6TM_exporters"/>
    <property type="match status" value="1"/>
</dbReference>
<dbReference type="InterPro" id="IPR003593">
    <property type="entry name" value="AAA+_ATPase"/>
</dbReference>
<evidence type="ECO:0000256" key="7">
    <source>
        <dbReference type="SAM" id="Phobius"/>
    </source>
</evidence>
<comment type="caution">
    <text evidence="10">The sequence shown here is derived from an EMBL/GenBank/DDBJ whole genome shotgun (WGS) entry which is preliminary data.</text>
</comment>
<feature type="transmembrane region" description="Helical" evidence="7">
    <location>
        <begin position="178"/>
        <end position="198"/>
    </location>
</feature>
<dbReference type="SUPFAM" id="SSF90123">
    <property type="entry name" value="ABC transporter transmembrane region"/>
    <property type="match status" value="1"/>
</dbReference>
<dbReference type="RefSeq" id="WP_307406981.1">
    <property type="nucleotide sequence ID" value="NZ_JAUSTW010000003.1"/>
</dbReference>
<dbReference type="InterPro" id="IPR039421">
    <property type="entry name" value="Type_1_exporter"/>
</dbReference>
<keyword evidence="11" id="KW-1185">Reference proteome</keyword>
<feature type="transmembrane region" description="Helical" evidence="7">
    <location>
        <begin position="152"/>
        <end position="172"/>
    </location>
</feature>
<feature type="transmembrane region" description="Helical" evidence="7">
    <location>
        <begin position="70"/>
        <end position="97"/>
    </location>
</feature>
<gene>
    <name evidence="10" type="ORF">J2S10_001922</name>
</gene>
<reference evidence="10 11" key="1">
    <citation type="submission" date="2023-07" db="EMBL/GenBank/DDBJ databases">
        <title>Genomic Encyclopedia of Type Strains, Phase IV (KMG-IV): sequencing the most valuable type-strain genomes for metagenomic binning, comparative biology and taxonomic classification.</title>
        <authorList>
            <person name="Goeker M."/>
        </authorList>
    </citation>
    <scope>NUCLEOTIDE SEQUENCE [LARGE SCALE GENOMIC DNA]</scope>
    <source>
        <strain evidence="10 11">DSM 27594</strain>
    </source>
</reference>
<keyword evidence="2 7" id="KW-0812">Transmembrane</keyword>
<name>A0ABT9XUX8_9BACI</name>
<dbReference type="EMBL" id="JAUSTW010000003">
    <property type="protein sequence ID" value="MDQ0198764.1"/>
    <property type="molecule type" value="Genomic_DNA"/>
</dbReference>
<organism evidence="10 11">
    <name type="scientific">Neobacillus ginsengisoli</name>
    <dbReference type="NCBI Taxonomy" id="904295"/>
    <lineage>
        <taxon>Bacteria</taxon>
        <taxon>Bacillati</taxon>
        <taxon>Bacillota</taxon>
        <taxon>Bacilli</taxon>
        <taxon>Bacillales</taxon>
        <taxon>Bacillaceae</taxon>
        <taxon>Neobacillus</taxon>
    </lineage>
</organism>
<dbReference type="SMART" id="SM00382">
    <property type="entry name" value="AAA"/>
    <property type="match status" value="1"/>
</dbReference>
<dbReference type="InterPro" id="IPR011527">
    <property type="entry name" value="ABC1_TM_dom"/>
</dbReference>
<feature type="domain" description="ABC transporter" evidence="8">
    <location>
        <begin position="353"/>
        <end position="587"/>
    </location>
</feature>
<evidence type="ECO:0000256" key="5">
    <source>
        <dbReference type="ARBA" id="ARBA00022989"/>
    </source>
</evidence>
<dbReference type="InterPro" id="IPR036640">
    <property type="entry name" value="ABC1_TM_sf"/>
</dbReference>
<keyword evidence="4" id="KW-0067">ATP-binding</keyword>
<proteinExistence type="predicted"/>
<dbReference type="PROSITE" id="PS50929">
    <property type="entry name" value="ABC_TM1F"/>
    <property type="match status" value="1"/>
</dbReference>
<feature type="transmembrane region" description="Helical" evidence="7">
    <location>
        <begin position="266"/>
        <end position="284"/>
    </location>
</feature>
<dbReference type="InterPro" id="IPR017871">
    <property type="entry name" value="ABC_transporter-like_CS"/>
</dbReference>
<keyword evidence="6 7" id="KW-0472">Membrane</keyword>
<evidence type="ECO:0000313" key="10">
    <source>
        <dbReference type="EMBL" id="MDQ0198764.1"/>
    </source>
</evidence>
<evidence type="ECO:0000313" key="11">
    <source>
        <dbReference type="Proteomes" id="UP001224122"/>
    </source>
</evidence>
<dbReference type="Proteomes" id="UP001224122">
    <property type="component" value="Unassembled WGS sequence"/>
</dbReference>
<evidence type="ECO:0000256" key="3">
    <source>
        <dbReference type="ARBA" id="ARBA00022741"/>
    </source>
</evidence>
<evidence type="ECO:0000256" key="1">
    <source>
        <dbReference type="ARBA" id="ARBA00004651"/>
    </source>
</evidence>
<evidence type="ECO:0000256" key="2">
    <source>
        <dbReference type="ARBA" id="ARBA00022692"/>
    </source>
</evidence>
<feature type="transmembrane region" description="Helical" evidence="7">
    <location>
        <begin position="36"/>
        <end position="58"/>
    </location>
</feature>
<sequence length="603" mass="66954">MMKEHVKSLINQYFTMKDIRRAFSFVTPFILKQWKAYLAILMLLGVDIYLTIAFARYYGEMTDAALHGGYHQILSLIPFGAFLVLSSIASNVSFTYFNTIATNAVKMDLKNHLFHHILRLPAGYASNLRSGELMSHFSNDIHGADGVIGSNLISLIRLPIIYIVVFVYLVHINLTLCLVSLIFAPIAAIAGVVFGLLLRKNGRSIHRLIGEINSLLNETFHGFQVIRSFTLEKPQYKKYARQNKELLQLELQNAKLQNWYNAGGEIIGTITFLVNLSLGAIFVSKSVLTVGALLTFLNLVNHLFYPITGMASIWAGFQRSVAALERVLDVLEKPADFHELPSFTPSLDVSGSIQFQDVTFSYSNNQNVFESFHLEIPAGKVIALVGPSGAGKSTLFNLLQGFYQPQSGVIRIAGKPIQELSPSKLRSSIAHVPQETFLFAGTIRDNLFIARPNITEKEMVEAAISAEIHDFILSLPKGYDTEIGENGIKLSGGQKQRMAIARAILKNAPILLLDEATSALDGETEYHVKEALEELMKGRTTIVIAHRLSTVQNADIIMVMNAGKIVQQGTHEELIKQKGLYRKLNGTSFNKNKERPLSLVSKS</sequence>
<accession>A0ABT9XUX8</accession>
<dbReference type="InterPro" id="IPR003439">
    <property type="entry name" value="ABC_transporter-like_ATP-bd"/>
</dbReference>
<dbReference type="PANTHER" id="PTHR43394:SF1">
    <property type="entry name" value="ATP-BINDING CASSETTE SUB-FAMILY B MEMBER 10, MITOCHONDRIAL"/>
    <property type="match status" value="1"/>
</dbReference>
<evidence type="ECO:0000256" key="6">
    <source>
        <dbReference type="ARBA" id="ARBA00023136"/>
    </source>
</evidence>
<dbReference type="Pfam" id="PF00664">
    <property type="entry name" value="ABC_membrane"/>
    <property type="match status" value="1"/>
</dbReference>
<keyword evidence="5 7" id="KW-1133">Transmembrane helix</keyword>
<dbReference type="InterPro" id="IPR027417">
    <property type="entry name" value="P-loop_NTPase"/>
</dbReference>
<feature type="transmembrane region" description="Helical" evidence="7">
    <location>
        <begin position="290"/>
        <end position="317"/>
    </location>
</feature>
<dbReference type="Gene3D" id="1.20.1560.10">
    <property type="entry name" value="ABC transporter type 1, transmembrane domain"/>
    <property type="match status" value="1"/>
</dbReference>
<keyword evidence="3" id="KW-0547">Nucleotide-binding</keyword>
<protein>
    <submittedName>
        <fullName evidence="10">ABC-type multidrug transport system fused ATPase/permease subunit</fullName>
    </submittedName>
</protein>
<dbReference type="Gene3D" id="3.40.50.300">
    <property type="entry name" value="P-loop containing nucleotide triphosphate hydrolases"/>
    <property type="match status" value="1"/>
</dbReference>
<dbReference type="PROSITE" id="PS50893">
    <property type="entry name" value="ABC_TRANSPORTER_2"/>
    <property type="match status" value="1"/>
</dbReference>
<dbReference type="PROSITE" id="PS00211">
    <property type="entry name" value="ABC_TRANSPORTER_1"/>
    <property type="match status" value="1"/>
</dbReference>